<dbReference type="InterPro" id="IPR018108">
    <property type="entry name" value="MCP_transmembrane"/>
</dbReference>
<dbReference type="AlphaFoldDB" id="A0AAP0B9W2"/>
<sequence length="315" mass="35076">MPGVEKWNWENAAAGALSGFSTVAILHPLDVVRTRFQVSDGRGGSYLPLYRNTAHAIYSIGRTEGLRGLYAGFYPAVFGSTVSWGLYFFFYSRAKTRYIKGSDQQLSPGHHIAAAAEAGSLVCLLTNPIWLVKTRLQLQTPFNQNHPYVGFSDAVRTIFKEEGWRAFYKGIGSGLFLVSHAAIQFCAYEELRKIAVNIKGRRERTDAKNDDEILNSFDYAILGGASKVAAILLTYPSQVIRARIQQRPSSDGIPKYLDSWHALSETARFEGARGFYRGITSSLLKNIPSASITFVMYENFLKLFKVSQKTDSARA</sequence>
<accession>A0AAP0B9W2</accession>
<dbReference type="EMBL" id="JBBWWQ010000013">
    <property type="protein sequence ID" value="KAK8933987.1"/>
    <property type="molecule type" value="Genomic_DNA"/>
</dbReference>
<feature type="repeat" description="Solcar" evidence="8">
    <location>
        <begin position="214"/>
        <end position="303"/>
    </location>
</feature>
<evidence type="ECO:0000256" key="10">
    <source>
        <dbReference type="SAM" id="Phobius"/>
    </source>
</evidence>
<evidence type="ECO:0000313" key="11">
    <source>
        <dbReference type="EMBL" id="KAK8933987.1"/>
    </source>
</evidence>
<evidence type="ECO:0000256" key="8">
    <source>
        <dbReference type="PROSITE-ProRule" id="PRU00282"/>
    </source>
</evidence>
<dbReference type="GO" id="GO:0016020">
    <property type="term" value="C:membrane"/>
    <property type="evidence" value="ECO:0007669"/>
    <property type="project" value="UniProtKB-SubCell"/>
</dbReference>
<evidence type="ECO:0000256" key="6">
    <source>
        <dbReference type="ARBA" id="ARBA00022989"/>
    </source>
</evidence>
<gene>
    <name evidence="11" type="ORF">KSP39_PZI015427</name>
</gene>
<dbReference type="Gene3D" id="1.50.40.10">
    <property type="entry name" value="Mitochondrial carrier domain"/>
    <property type="match status" value="2"/>
</dbReference>
<protein>
    <recommendedName>
        <fullName evidence="13">Folate transporter 1, chloroplastic</fullName>
    </recommendedName>
</protein>
<comment type="similarity">
    <text evidence="2 9">Belongs to the mitochondrial carrier (TC 2.A.29) family.</text>
</comment>
<dbReference type="SUPFAM" id="SSF103506">
    <property type="entry name" value="Mitochondrial carrier"/>
    <property type="match status" value="1"/>
</dbReference>
<evidence type="ECO:0000256" key="1">
    <source>
        <dbReference type="ARBA" id="ARBA00004141"/>
    </source>
</evidence>
<evidence type="ECO:0000256" key="7">
    <source>
        <dbReference type="ARBA" id="ARBA00023136"/>
    </source>
</evidence>
<feature type="transmembrane region" description="Helical" evidence="10">
    <location>
        <begin position="69"/>
        <end position="90"/>
    </location>
</feature>
<comment type="subcellular location">
    <subcellularLocation>
        <location evidence="1">Membrane</location>
        <topology evidence="1">Multi-pass membrane protein</topology>
    </subcellularLocation>
</comment>
<comment type="caution">
    <text evidence="11">The sequence shown here is derived from an EMBL/GenBank/DDBJ whole genome shotgun (WGS) entry which is preliminary data.</text>
</comment>
<keyword evidence="4 8" id="KW-0812">Transmembrane</keyword>
<evidence type="ECO:0008006" key="13">
    <source>
        <dbReference type="Google" id="ProtNLM"/>
    </source>
</evidence>
<keyword evidence="7 8" id="KW-0472">Membrane</keyword>
<feature type="repeat" description="Solcar" evidence="8">
    <location>
        <begin position="6"/>
        <end position="97"/>
    </location>
</feature>
<dbReference type="Proteomes" id="UP001418222">
    <property type="component" value="Unassembled WGS sequence"/>
</dbReference>
<keyword evidence="12" id="KW-1185">Reference proteome</keyword>
<proteinExistence type="inferred from homology"/>
<keyword evidence="5" id="KW-0677">Repeat</keyword>
<evidence type="ECO:0000256" key="3">
    <source>
        <dbReference type="ARBA" id="ARBA00022448"/>
    </source>
</evidence>
<dbReference type="GO" id="GO:0006862">
    <property type="term" value="P:nucleotide transport"/>
    <property type="evidence" value="ECO:0007669"/>
    <property type="project" value="InterPro"/>
</dbReference>
<dbReference type="GO" id="GO:0055085">
    <property type="term" value="P:transmembrane transport"/>
    <property type="evidence" value="ECO:0007669"/>
    <property type="project" value="InterPro"/>
</dbReference>
<dbReference type="PANTHER" id="PTHR45683">
    <property type="entry name" value="MITOCHONDRIAL NICOTINAMIDE ADENINE DINUCLEOTIDE TRANSPORTER 1-RELATED-RELATED"/>
    <property type="match status" value="1"/>
</dbReference>
<evidence type="ECO:0000256" key="9">
    <source>
        <dbReference type="RuleBase" id="RU000488"/>
    </source>
</evidence>
<name>A0AAP0B9W2_9ASPA</name>
<dbReference type="InterPro" id="IPR023395">
    <property type="entry name" value="MCP_dom_sf"/>
</dbReference>
<evidence type="ECO:0000256" key="2">
    <source>
        <dbReference type="ARBA" id="ARBA00006375"/>
    </source>
</evidence>
<dbReference type="InterPro" id="IPR044712">
    <property type="entry name" value="SLC25A32-like"/>
</dbReference>
<dbReference type="PROSITE" id="PS50920">
    <property type="entry name" value="SOLCAR"/>
    <property type="match status" value="3"/>
</dbReference>
<keyword evidence="6 10" id="KW-1133">Transmembrane helix</keyword>
<reference evidence="11 12" key="1">
    <citation type="journal article" date="2022" name="Nat. Plants">
        <title>Genomes of leafy and leafless Platanthera orchids illuminate the evolution of mycoheterotrophy.</title>
        <authorList>
            <person name="Li M.H."/>
            <person name="Liu K.W."/>
            <person name="Li Z."/>
            <person name="Lu H.C."/>
            <person name="Ye Q.L."/>
            <person name="Zhang D."/>
            <person name="Wang J.Y."/>
            <person name="Li Y.F."/>
            <person name="Zhong Z.M."/>
            <person name="Liu X."/>
            <person name="Yu X."/>
            <person name="Liu D.K."/>
            <person name="Tu X.D."/>
            <person name="Liu B."/>
            <person name="Hao Y."/>
            <person name="Liao X.Y."/>
            <person name="Jiang Y.T."/>
            <person name="Sun W.H."/>
            <person name="Chen J."/>
            <person name="Chen Y.Q."/>
            <person name="Ai Y."/>
            <person name="Zhai J.W."/>
            <person name="Wu S.S."/>
            <person name="Zhou Z."/>
            <person name="Hsiao Y.Y."/>
            <person name="Wu W.L."/>
            <person name="Chen Y.Y."/>
            <person name="Lin Y.F."/>
            <person name="Hsu J.L."/>
            <person name="Li C.Y."/>
            <person name="Wang Z.W."/>
            <person name="Zhao X."/>
            <person name="Zhong W.Y."/>
            <person name="Ma X.K."/>
            <person name="Ma L."/>
            <person name="Huang J."/>
            <person name="Chen G.Z."/>
            <person name="Huang M.Z."/>
            <person name="Huang L."/>
            <person name="Peng D.H."/>
            <person name="Luo Y.B."/>
            <person name="Zou S.Q."/>
            <person name="Chen S.P."/>
            <person name="Lan S."/>
            <person name="Tsai W.C."/>
            <person name="Van de Peer Y."/>
            <person name="Liu Z.J."/>
        </authorList>
    </citation>
    <scope>NUCLEOTIDE SEQUENCE [LARGE SCALE GENOMIC DNA]</scope>
    <source>
        <strain evidence="11">Lor287</strain>
    </source>
</reference>
<evidence type="ECO:0000256" key="5">
    <source>
        <dbReference type="ARBA" id="ARBA00022737"/>
    </source>
</evidence>
<evidence type="ECO:0000313" key="12">
    <source>
        <dbReference type="Proteomes" id="UP001418222"/>
    </source>
</evidence>
<organism evidence="11 12">
    <name type="scientific">Platanthera zijinensis</name>
    <dbReference type="NCBI Taxonomy" id="2320716"/>
    <lineage>
        <taxon>Eukaryota</taxon>
        <taxon>Viridiplantae</taxon>
        <taxon>Streptophyta</taxon>
        <taxon>Embryophyta</taxon>
        <taxon>Tracheophyta</taxon>
        <taxon>Spermatophyta</taxon>
        <taxon>Magnoliopsida</taxon>
        <taxon>Liliopsida</taxon>
        <taxon>Asparagales</taxon>
        <taxon>Orchidaceae</taxon>
        <taxon>Orchidoideae</taxon>
        <taxon>Orchideae</taxon>
        <taxon>Orchidinae</taxon>
        <taxon>Platanthera</taxon>
    </lineage>
</organism>
<dbReference type="FunFam" id="1.50.40.10:FF:000090">
    <property type="entry name" value="Folate transporter 1, chloroplastic"/>
    <property type="match status" value="1"/>
</dbReference>
<feature type="repeat" description="Solcar" evidence="8">
    <location>
        <begin position="106"/>
        <end position="194"/>
    </location>
</feature>
<evidence type="ECO:0000256" key="4">
    <source>
        <dbReference type="ARBA" id="ARBA00022692"/>
    </source>
</evidence>
<keyword evidence="3 9" id="KW-0813">Transport</keyword>
<dbReference type="Pfam" id="PF00153">
    <property type="entry name" value="Mito_carr"/>
    <property type="match status" value="3"/>
</dbReference>